<organism evidence="1 2">
    <name type="scientific">Comamonas testosteroni</name>
    <name type="common">Pseudomonas testosteroni</name>
    <dbReference type="NCBI Taxonomy" id="285"/>
    <lineage>
        <taxon>Bacteria</taxon>
        <taxon>Pseudomonadati</taxon>
        <taxon>Pseudomonadota</taxon>
        <taxon>Betaproteobacteria</taxon>
        <taxon>Burkholderiales</taxon>
        <taxon>Comamonadaceae</taxon>
        <taxon>Comamonas</taxon>
    </lineage>
</organism>
<evidence type="ECO:0008006" key="3">
    <source>
        <dbReference type="Google" id="ProtNLM"/>
    </source>
</evidence>
<dbReference type="NCBIfam" id="TIGR01635">
    <property type="entry name" value="tail_comp_S"/>
    <property type="match status" value="1"/>
</dbReference>
<sequence>MVNARFTVEVDDQNLLDVIDHGINQLEKPHELMRLVAGNMLAAVEDNFEAEGRPKWAGLQPGTIAQRERSGHWPGKILQRSGRLKNSITQHWDDRQAVVGTNVIYAAIQQFGGKTKAHTIKPKNKKALAFGGRVLRSVKHPGSNIPARPFLALTQQDLDDLAHDVNDWYAGLFHQGR</sequence>
<dbReference type="RefSeq" id="WP_149356844.1">
    <property type="nucleotide sequence ID" value="NZ_BKBW01000013.1"/>
</dbReference>
<protein>
    <recommendedName>
        <fullName evidence="3">Phage virion morphogenesis protein</fullName>
    </recommendedName>
</protein>
<dbReference type="Proteomes" id="UP000323105">
    <property type="component" value="Unassembled WGS sequence"/>
</dbReference>
<accession>A0A5A7MKK9</accession>
<evidence type="ECO:0000313" key="2">
    <source>
        <dbReference type="Proteomes" id="UP000323105"/>
    </source>
</evidence>
<name>A0A5A7MKK9_COMTE</name>
<evidence type="ECO:0000313" key="1">
    <source>
        <dbReference type="EMBL" id="GEQ77429.1"/>
    </source>
</evidence>
<dbReference type="EMBL" id="BKBW01000013">
    <property type="protein sequence ID" value="GEQ77429.1"/>
    <property type="molecule type" value="Genomic_DNA"/>
</dbReference>
<gene>
    <name evidence="1" type="ORF">CTTA_4434</name>
</gene>
<comment type="caution">
    <text evidence="1">The sequence shown here is derived from an EMBL/GenBank/DDBJ whole genome shotgun (WGS) entry which is preliminary data.</text>
</comment>
<proteinExistence type="predicted"/>
<reference evidence="1 2" key="1">
    <citation type="journal article" date="2019" name="Microbiol. Resour. Announc.">
        <title>Draft Genome Sequence of Comamonas testosteroni TA441, a Bacterium That Has a Cryptic Phenol Degradation Gene Cluster.</title>
        <authorList>
            <person name="Arai H."/>
            <person name="Ishii M."/>
        </authorList>
    </citation>
    <scope>NUCLEOTIDE SEQUENCE [LARGE SCALE GENOMIC DNA]</scope>
    <source>
        <strain evidence="1 2">TA441</strain>
    </source>
</reference>
<dbReference type="AlphaFoldDB" id="A0A5A7MKK9"/>
<dbReference type="Pfam" id="PF05069">
    <property type="entry name" value="Phage_tail_S"/>
    <property type="match status" value="1"/>
</dbReference>
<dbReference type="InterPro" id="IPR006522">
    <property type="entry name" value="Phage_virion_morphogenesis"/>
</dbReference>